<sequence>MYGGVNEARKPVSTRLRERRTAWPRVDLGPVDDKLARGMRPDACFKIDIFNSDNPRCFPSFHVIAVVMFMNSPEIDPRESKTTRQEVDFLVEG</sequence>
<dbReference type="EMBL" id="JAHYIQ010000034">
    <property type="protein sequence ID" value="KAK1119892.1"/>
    <property type="molecule type" value="Genomic_DNA"/>
</dbReference>
<reference evidence="1" key="1">
    <citation type="submission" date="2021-10" db="EMBL/GenBank/DDBJ databases">
        <title>Melipona bicolor Genome sequencing and assembly.</title>
        <authorList>
            <person name="Araujo N.S."/>
            <person name="Arias M.C."/>
        </authorList>
    </citation>
    <scope>NUCLEOTIDE SEQUENCE</scope>
    <source>
        <strain evidence="1">USP_2M_L1-L4_2017</strain>
        <tissue evidence="1">Whole body</tissue>
    </source>
</reference>
<evidence type="ECO:0000313" key="2">
    <source>
        <dbReference type="Proteomes" id="UP001177670"/>
    </source>
</evidence>
<evidence type="ECO:0000313" key="1">
    <source>
        <dbReference type="EMBL" id="KAK1119892.1"/>
    </source>
</evidence>
<accession>A0AA40KGZ5</accession>
<dbReference type="Proteomes" id="UP001177670">
    <property type="component" value="Unassembled WGS sequence"/>
</dbReference>
<dbReference type="AlphaFoldDB" id="A0AA40KGZ5"/>
<protein>
    <submittedName>
        <fullName evidence="1">Uncharacterized protein</fullName>
    </submittedName>
</protein>
<keyword evidence="2" id="KW-1185">Reference proteome</keyword>
<proteinExistence type="predicted"/>
<organism evidence="1 2">
    <name type="scientific">Melipona bicolor</name>
    <dbReference type="NCBI Taxonomy" id="60889"/>
    <lineage>
        <taxon>Eukaryota</taxon>
        <taxon>Metazoa</taxon>
        <taxon>Ecdysozoa</taxon>
        <taxon>Arthropoda</taxon>
        <taxon>Hexapoda</taxon>
        <taxon>Insecta</taxon>
        <taxon>Pterygota</taxon>
        <taxon>Neoptera</taxon>
        <taxon>Endopterygota</taxon>
        <taxon>Hymenoptera</taxon>
        <taxon>Apocrita</taxon>
        <taxon>Aculeata</taxon>
        <taxon>Apoidea</taxon>
        <taxon>Anthophila</taxon>
        <taxon>Apidae</taxon>
        <taxon>Melipona</taxon>
    </lineage>
</organism>
<name>A0AA40KGZ5_9HYME</name>
<gene>
    <name evidence="1" type="ORF">K0M31_012965</name>
</gene>
<comment type="caution">
    <text evidence="1">The sequence shown here is derived from an EMBL/GenBank/DDBJ whole genome shotgun (WGS) entry which is preliminary data.</text>
</comment>